<dbReference type="SMART" id="SM00025">
    <property type="entry name" value="Pumilio"/>
    <property type="match status" value="3"/>
</dbReference>
<name>A0A183EDQ7_9BILA</name>
<feature type="domain" description="PUM-HD" evidence="5">
    <location>
        <begin position="1"/>
        <end position="167"/>
    </location>
</feature>
<dbReference type="Pfam" id="PF00806">
    <property type="entry name" value="PUF"/>
    <property type="match status" value="3"/>
</dbReference>
<dbReference type="InterPro" id="IPR001313">
    <property type="entry name" value="Pumilio_RNA-bd_rpt"/>
</dbReference>
<dbReference type="SUPFAM" id="SSF48371">
    <property type="entry name" value="ARM repeat"/>
    <property type="match status" value="1"/>
</dbReference>
<dbReference type="OrthoDB" id="668540at2759"/>
<dbReference type="PANTHER" id="PTHR12537">
    <property type="entry name" value="RNA BINDING PROTEIN PUMILIO-RELATED"/>
    <property type="match status" value="1"/>
</dbReference>
<gene>
    <name evidence="6" type="ORF">GPUH_LOCUS19096</name>
</gene>
<accession>A0A183EDQ7</accession>
<reference evidence="6 7" key="2">
    <citation type="submission" date="2018-11" db="EMBL/GenBank/DDBJ databases">
        <authorList>
            <consortium name="Pathogen Informatics"/>
        </authorList>
    </citation>
    <scope>NUCLEOTIDE SEQUENCE [LARGE SCALE GENOMIC DNA]</scope>
</reference>
<keyword evidence="2" id="KW-0677">Repeat</keyword>
<evidence type="ECO:0000313" key="8">
    <source>
        <dbReference type="WBParaSite" id="GPUH_0001912301-mRNA-1"/>
    </source>
</evidence>
<dbReference type="GO" id="GO:0003730">
    <property type="term" value="F:mRNA 3'-UTR binding"/>
    <property type="evidence" value="ECO:0007669"/>
    <property type="project" value="TreeGrafter"/>
</dbReference>
<evidence type="ECO:0000256" key="2">
    <source>
        <dbReference type="ARBA" id="ARBA00022737"/>
    </source>
</evidence>
<keyword evidence="3" id="KW-0221">Differentiation</keyword>
<protein>
    <submittedName>
        <fullName evidence="8">PUM-HD domain-containing protein</fullName>
    </submittedName>
</protein>
<dbReference type="Proteomes" id="UP000271098">
    <property type="component" value="Unassembled WGS sequence"/>
</dbReference>
<keyword evidence="7" id="KW-1185">Reference proteome</keyword>
<dbReference type="InterPro" id="IPR016024">
    <property type="entry name" value="ARM-type_fold"/>
</dbReference>
<organism evidence="8">
    <name type="scientific">Gongylonema pulchrum</name>
    <dbReference type="NCBI Taxonomy" id="637853"/>
    <lineage>
        <taxon>Eukaryota</taxon>
        <taxon>Metazoa</taxon>
        <taxon>Ecdysozoa</taxon>
        <taxon>Nematoda</taxon>
        <taxon>Chromadorea</taxon>
        <taxon>Rhabditida</taxon>
        <taxon>Spirurina</taxon>
        <taxon>Spiruromorpha</taxon>
        <taxon>Spiruroidea</taxon>
        <taxon>Gongylonematidae</taxon>
        <taxon>Gongylonema</taxon>
    </lineage>
</organism>
<evidence type="ECO:0000313" key="6">
    <source>
        <dbReference type="EMBL" id="VDN33137.1"/>
    </source>
</evidence>
<sequence>MARRLSNAIVNRLTENCDDFICHPFANYAVQRILKCGFYPQACDYIIEQAILRNVLLLAQDKFGSYSVQAALSHASPALLNSLVTEIIDGYESDNRGRDALDVMLFNQYGNYVVQTLINVSMDVLADRRPGQQSWFTHVVDHVVKHASDLRKYTFGKKILQKLSECGVEFEIPLF</sequence>
<dbReference type="EMBL" id="UYRT01087904">
    <property type="protein sequence ID" value="VDN33137.1"/>
    <property type="molecule type" value="Genomic_DNA"/>
</dbReference>
<dbReference type="PROSITE" id="PS50303">
    <property type="entry name" value="PUM_HD"/>
    <property type="match status" value="1"/>
</dbReference>
<reference evidence="8" key="1">
    <citation type="submission" date="2016-06" db="UniProtKB">
        <authorList>
            <consortium name="WormBaseParasite"/>
        </authorList>
    </citation>
    <scope>IDENTIFICATION</scope>
</reference>
<evidence type="ECO:0000256" key="1">
    <source>
        <dbReference type="ARBA" id="ARBA00022473"/>
    </source>
</evidence>
<dbReference type="AlphaFoldDB" id="A0A183EDQ7"/>
<dbReference type="GO" id="GO:0030154">
    <property type="term" value="P:cell differentiation"/>
    <property type="evidence" value="ECO:0007669"/>
    <property type="project" value="UniProtKB-KW"/>
</dbReference>
<feature type="repeat" description="Pumilio" evidence="4">
    <location>
        <begin position="50"/>
        <end position="85"/>
    </location>
</feature>
<dbReference type="GO" id="GO:0005737">
    <property type="term" value="C:cytoplasm"/>
    <property type="evidence" value="ECO:0007669"/>
    <property type="project" value="TreeGrafter"/>
</dbReference>
<dbReference type="InterPro" id="IPR011989">
    <property type="entry name" value="ARM-like"/>
</dbReference>
<proteinExistence type="predicted"/>
<evidence type="ECO:0000256" key="4">
    <source>
        <dbReference type="PROSITE-ProRule" id="PRU00317"/>
    </source>
</evidence>
<dbReference type="WBParaSite" id="GPUH_0001912301-mRNA-1">
    <property type="protein sequence ID" value="GPUH_0001912301-mRNA-1"/>
    <property type="gene ID" value="GPUH_0001912301"/>
</dbReference>
<keyword evidence="1" id="KW-0217">Developmental protein</keyword>
<evidence type="ECO:0000313" key="7">
    <source>
        <dbReference type="Proteomes" id="UP000271098"/>
    </source>
</evidence>
<dbReference type="Gene3D" id="1.25.10.10">
    <property type="entry name" value="Leucine-rich Repeat Variant"/>
    <property type="match status" value="1"/>
</dbReference>
<evidence type="ECO:0000259" key="5">
    <source>
        <dbReference type="PROSITE" id="PS50303"/>
    </source>
</evidence>
<dbReference type="InterPro" id="IPR033133">
    <property type="entry name" value="PUM-HD"/>
</dbReference>
<evidence type="ECO:0000256" key="3">
    <source>
        <dbReference type="ARBA" id="ARBA00022782"/>
    </source>
</evidence>
<dbReference type="PROSITE" id="PS50302">
    <property type="entry name" value="PUM"/>
    <property type="match status" value="1"/>
</dbReference>
<dbReference type="PANTHER" id="PTHR12537:SF112">
    <property type="entry name" value="FEM-3 MRNA-BINDING FACTOR 1-RELATED"/>
    <property type="match status" value="1"/>
</dbReference>
<dbReference type="GO" id="GO:0010608">
    <property type="term" value="P:post-transcriptional regulation of gene expression"/>
    <property type="evidence" value="ECO:0007669"/>
    <property type="project" value="TreeGrafter"/>
</dbReference>
<dbReference type="GO" id="GO:0005634">
    <property type="term" value="C:nucleus"/>
    <property type="evidence" value="ECO:0007669"/>
    <property type="project" value="TreeGrafter"/>
</dbReference>